<organism evidence="8 9">
    <name type="scientific">Paramecium sonneborni</name>
    <dbReference type="NCBI Taxonomy" id="65129"/>
    <lineage>
        <taxon>Eukaryota</taxon>
        <taxon>Sar</taxon>
        <taxon>Alveolata</taxon>
        <taxon>Ciliophora</taxon>
        <taxon>Intramacronucleata</taxon>
        <taxon>Oligohymenophorea</taxon>
        <taxon>Peniculida</taxon>
        <taxon>Parameciidae</taxon>
        <taxon>Paramecium</taxon>
    </lineage>
</organism>
<proteinExistence type="inferred from homology"/>
<dbReference type="GO" id="GO:0005730">
    <property type="term" value="C:nucleolus"/>
    <property type="evidence" value="ECO:0007669"/>
    <property type="project" value="UniProtKB-SubCell"/>
</dbReference>
<comment type="similarity">
    <text evidence="2 6">Belongs to the RRP36 family.</text>
</comment>
<sequence length="202" mass="23932">MDEELQIKEQLTQIPFHTLLGFEKQMKTQQQSKNQIKDQQLPKKIKGGPEVRDARKPIPKIQIKSEKKQEIRDPRFDQISGELSLSKFYKSYDFIGKMKSNEIQVMRKQSEKLDQESKQKIKQIIGKQKDEIIKQEQFLKKQKTVSKLKKKNFHPKQSLIKQELLKQKFEQLEASGKLDAYMKQKKKSISKKLEFASKKIKK</sequence>
<dbReference type="PANTHER" id="PTHR21738:SF0">
    <property type="entry name" value="RIBOSOMAL RNA PROCESSING PROTEIN 36 HOMOLOG"/>
    <property type="match status" value="1"/>
</dbReference>
<evidence type="ECO:0000256" key="7">
    <source>
        <dbReference type="SAM" id="MobiDB-lite"/>
    </source>
</evidence>
<evidence type="ECO:0000256" key="6">
    <source>
        <dbReference type="RuleBase" id="RU368027"/>
    </source>
</evidence>
<comment type="caution">
    <text evidence="8">The sequence shown here is derived from an EMBL/GenBank/DDBJ whole genome shotgun (WGS) entry which is preliminary data.</text>
</comment>
<dbReference type="AlphaFoldDB" id="A0A8S1MGU6"/>
<dbReference type="PANTHER" id="PTHR21738">
    <property type="entry name" value="RIBOSOMAL RNA PROCESSING PROTEIN 36 HOMOLOG"/>
    <property type="match status" value="1"/>
</dbReference>
<dbReference type="Proteomes" id="UP000692954">
    <property type="component" value="Unassembled WGS sequence"/>
</dbReference>
<evidence type="ECO:0000313" key="9">
    <source>
        <dbReference type="Proteomes" id="UP000692954"/>
    </source>
</evidence>
<feature type="region of interest" description="Disordered" evidence="7">
    <location>
        <begin position="25"/>
        <end position="70"/>
    </location>
</feature>
<reference evidence="8" key="1">
    <citation type="submission" date="2021-01" db="EMBL/GenBank/DDBJ databases">
        <authorList>
            <consortium name="Genoscope - CEA"/>
            <person name="William W."/>
        </authorList>
    </citation>
    <scope>NUCLEOTIDE SEQUENCE</scope>
</reference>
<dbReference type="Pfam" id="PF06102">
    <property type="entry name" value="RRP36"/>
    <property type="match status" value="1"/>
</dbReference>
<comment type="function">
    <text evidence="6">Component of the 90S pre-ribosome involved in the maturation of rRNAs. Required for early cleavages of the pre-RNAs in the 40S ribosomal subunit maturation pathway.</text>
</comment>
<keyword evidence="9" id="KW-1185">Reference proteome</keyword>
<comment type="subunit">
    <text evidence="6">Associates with 90S and pre-40S pre-ribosomal particles.</text>
</comment>
<keyword evidence="4 6" id="KW-0698">rRNA processing</keyword>
<dbReference type="GO" id="GO:0000462">
    <property type="term" value="P:maturation of SSU-rRNA from tricistronic rRNA transcript (SSU-rRNA, 5.8S rRNA, LSU-rRNA)"/>
    <property type="evidence" value="ECO:0007669"/>
    <property type="project" value="TreeGrafter"/>
</dbReference>
<feature type="compositionally biased region" description="Basic and acidic residues" evidence="7">
    <location>
        <begin position="47"/>
        <end position="56"/>
    </location>
</feature>
<evidence type="ECO:0000313" key="8">
    <source>
        <dbReference type="EMBL" id="CAD8075896.1"/>
    </source>
</evidence>
<dbReference type="OrthoDB" id="448446at2759"/>
<comment type="subcellular location">
    <subcellularLocation>
        <location evidence="1 6">Nucleus</location>
        <location evidence="1 6">Nucleolus</location>
    </subcellularLocation>
</comment>
<evidence type="ECO:0000256" key="2">
    <source>
        <dbReference type="ARBA" id="ARBA00009418"/>
    </source>
</evidence>
<feature type="compositionally biased region" description="Low complexity" evidence="7">
    <location>
        <begin position="29"/>
        <end position="39"/>
    </location>
</feature>
<keyword evidence="6" id="KW-0687">Ribonucleoprotein</keyword>
<protein>
    <recommendedName>
        <fullName evidence="6">rRNA biogenesis protein RRP36</fullName>
    </recommendedName>
</protein>
<evidence type="ECO:0000256" key="1">
    <source>
        <dbReference type="ARBA" id="ARBA00004604"/>
    </source>
</evidence>
<name>A0A8S1MGU6_9CILI</name>
<evidence type="ECO:0000256" key="5">
    <source>
        <dbReference type="ARBA" id="ARBA00023242"/>
    </source>
</evidence>
<evidence type="ECO:0000256" key="3">
    <source>
        <dbReference type="ARBA" id="ARBA00022517"/>
    </source>
</evidence>
<keyword evidence="3 6" id="KW-0690">Ribosome biogenesis</keyword>
<gene>
    <name evidence="8" type="ORF">PSON_ATCC_30995.1.T0340075</name>
</gene>
<keyword evidence="5 6" id="KW-0539">Nucleus</keyword>
<dbReference type="InterPro" id="IPR009292">
    <property type="entry name" value="RRP36"/>
</dbReference>
<evidence type="ECO:0000256" key="4">
    <source>
        <dbReference type="ARBA" id="ARBA00022552"/>
    </source>
</evidence>
<dbReference type="EMBL" id="CAJJDN010000034">
    <property type="protein sequence ID" value="CAD8075896.1"/>
    <property type="molecule type" value="Genomic_DNA"/>
</dbReference>
<accession>A0A8S1MGU6</accession>
<dbReference type="GO" id="GO:0030686">
    <property type="term" value="C:90S preribosome"/>
    <property type="evidence" value="ECO:0007669"/>
    <property type="project" value="TreeGrafter"/>
</dbReference>